<gene>
    <name evidence="1" type="ORF">AEK19_MT1096</name>
</gene>
<name>A0A1Y0B1J2_9LAMI</name>
<accession>A0A1Y0B1J2</accession>
<reference evidence="1" key="1">
    <citation type="submission" date="2017-03" db="EMBL/GenBank/DDBJ databases">
        <title>The mitochondrial genome of the carnivorous plant Utricularia reniformis (Lentibulariaceae): structure, comparative analysis and evolutionary landmarks.</title>
        <authorList>
            <person name="Silva S.R."/>
            <person name="Alvarenga D.O."/>
            <person name="Michael T.P."/>
            <person name="Miranda V.F.O."/>
            <person name="Varani A.M."/>
        </authorList>
    </citation>
    <scope>NUCLEOTIDE SEQUENCE</scope>
</reference>
<sequence length="35" mass="3892">MLASGWLDHRLGFSHALKRIAFTSPIPLLSVKQIS</sequence>
<dbReference type="EMBL" id="KY774314">
    <property type="protein sequence ID" value="ART31316.1"/>
    <property type="molecule type" value="Genomic_DNA"/>
</dbReference>
<geneLocation type="mitochondrion" evidence="1"/>
<dbReference type="AlphaFoldDB" id="A0A1Y0B1J2"/>
<keyword evidence="1" id="KW-0496">Mitochondrion</keyword>
<protein>
    <submittedName>
        <fullName evidence="1">Uncharacterized protein</fullName>
    </submittedName>
</protein>
<evidence type="ECO:0000313" key="1">
    <source>
        <dbReference type="EMBL" id="ART31316.1"/>
    </source>
</evidence>
<proteinExistence type="predicted"/>
<organism evidence="1">
    <name type="scientific">Utricularia reniformis</name>
    <dbReference type="NCBI Taxonomy" id="192314"/>
    <lineage>
        <taxon>Eukaryota</taxon>
        <taxon>Viridiplantae</taxon>
        <taxon>Streptophyta</taxon>
        <taxon>Embryophyta</taxon>
        <taxon>Tracheophyta</taxon>
        <taxon>Spermatophyta</taxon>
        <taxon>Magnoliopsida</taxon>
        <taxon>eudicotyledons</taxon>
        <taxon>Gunneridae</taxon>
        <taxon>Pentapetalae</taxon>
        <taxon>asterids</taxon>
        <taxon>lamiids</taxon>
        <taxon>Lamiales</taxon>
        <taxon>Lentibulariaceae</taxon>
        <taxon>Utricularia</taxon>
    </lineage>
</organism>